<sequence length="324" mass="36588">MKSSSVNVFIFGFLLSFLSTQSHAVLAYYYYIEHPIDLSHPIDENTIFSDSSESVSVNTIAKDKIYTQYIIYQEQCLAEHGSTHVDAPKHFNKNGWTLSDIPLDFLMTEGKLSDIPLDFLMTEGVHIDLSAEVNNNENFILLPHHFINWERQHGSLPKPCILLINFGWSWRYKQRVLYTNEKDGIRYFPGLSKEAALWLVSTGKVVGIGVDTMSIDPGNSTSFDAHKILSEHNIYSIESINYPNAKSKYQRKFDARFEHIATLPPRGFNLYVLPTNFLGGTGAPARVVATSTLHTCNSAPSLSYMVNIILMVCIGFQKIIKIVL</sequence>
<accession>A0A8D8SE82</accession>
<dbReference type="Gene3D" id="3.50.30.50">
    <property type="entry name" value="Putative cyclase"/>
    <property type="match status" value="1"/>
</dbReference>
<feature type="chain" id="PRO_5036428659" description="Cyclase" evidence="2">
    <location>
        <begin position="25"/>
        <end position="324"/>
    </location>
</feature>
<dbReference type="EMBL" id="HBUF01208491">
    <property type="protein sequence ID" value="CAG6664741.1"/>
    <property type="molecule type" value="Transcribed_RNA"/>
</dbReference>
<dbReference type="PANTHER" id="PTHR31118">
    <property type="entry name" value="CYCLASE-LIKE PROTEIN 2"/>
    <property type="match status" value="1"/>
</dbReference>
<dbReference type="EMBL" id="HBUF01208493">
    <property type="protein sequence ID" value="CAG6664745.1"/>
    <property type="molecule type" value="Transcribed_RNA"/>
</dbReference>
<dbReference type="PANTHER" id="PTHR31118:SF12">
    <property type="entry name" value="CYCLASE-LIKE PROTEIN 2"/>
    <property type="match status" value="1"/>
</dbReference>
<dbReference type="SUPFAM" id="SSF102198">
    <property type="entry name" value="Putative cyclase"/>
    <property type="match status" value="1"/>
</dbReference>
<dbReference type="AlphaFoldDB" id="A0A8D8SE82"/>
<dbReference type="InterPro" id="IPR037175">
    <property type="entry name" value="KFase_sf"/>
</dbReference>
<evidence type="ECO:0000256" key="2">
    <source>
        <dbReference type="SAM" id="SignalP"/>
    </source>
</evidence>
<organism evidence="3">
    <name type="scientific">Cacopsylla melanoneura</name>
    <dbReference type="NCBI Taxonomy" id="428564"/>
    <lineage>
        <taxon>Eukaryota</taxon>
        <taxon>Metazoa</taxon>
        <taxon>Ecdysozoa</taxon>
        <taxon>Arthropoda</taxon>
        <taxon>Hexapoda</taxon>
        <taxon>Insecta</taxon>
        <taxon>Pterygota</taxon>
        <taxon>Neoptera</taxon>
        <taxon>Paraneoptera</taxon>
        <taxon>Hemiptera</taxon>
        <taxon>Sternorrhyncha</taxon>
        <taxon>Psylloidea</taxon>
        <taxon>Psyllidae</taxon>
        <taxon>Psyllinae</taxon>
        <taxon>Cacopsylla</taxon>
    </lineage>
</organism>
<evidence type="ECO:0000313" key="3">
    <source>
        <dbReference type="EMBL" id="CAG6664737.1"/>
    </source>
</evidence>
<dbReference type="Pfam" id="PF04199">
    <property type="entry name" value="Cyclase"/>
    <property type="match status" value="1"/>
</dbReference>
<protein>
    <recommendedName>
        <fullName evidence="4">Cyclase</fullName>
    </recommendedName>
</protein>
<dbReference type="EMBL" id="HBUF01208489">
    <property type="protein sequence ID" value="CAG6664737.1"/>
    <property type="molecule type" value="Transcribed_RNA"/>
</dbReference>
<evidence type="ECO:0008006" key="4">
    <source>
        <dbReference type="Google" id="ProtNLM"/>
    </source>
</evidence>
<comment type="similarity">
    <text evidence="1">Belongs to the Cyclase 1 superfamily.</text>
</comment>
<evidence type="ECO:0000256" key="1">
    <source>
        <dbReference type="ARBA" id="ARBA00007865"/>
    </source>
</evidence>
<dbReference type="GO" id="GO:0019441">
    <property type="term" value="P:L-tryptophan catabolic process to kynurenine"/>
    <property type="evidence" value="ECO:0007669"/>
    <property type="project" value="InterPro"/>
</dbReference>
<feature type="signal peptide" evidence="2">
    <location>
        <begin position="1"/>
        <end position="24"/>
    </location>
</feature>
<keyword evidence="2" id="KW-0732">Signal</keyword>
<name>A0A8D8SE82_9HEMI</name>
<reference evidence="3" key="1">
    <citation type="submission" date="2021-05" db="EMBL/GenBank/DDBJ databases">
        <authorList>
            <person name="Alioto T."/>
            <person name="Alioto T."/>
            <person name="Gomez Garrido J."/>
        </authorList>
    </citation>
    <scope>NUCLEOTIDE SEQUENCE</scope>
</reference>
<proteinExistence type="inferred from homology"/>
<dbReference type="GO" id="GO:0004061">
    <property type="term" value="F:arylformamidase activity"/>
    <property type="evidence" value="ECO:0007669"/>
    <property type="project" value="InterPro"/>
</dbReference>
<dbReference type="InterPro" id="IPR007325">
    <property type="entry name" value="KFase/CYL"/>
</dbReference>